<evidence type="ECO:0000259" key="1">
    <source>
        <dbReference type="Pfam" id="PF01796"/>
    </source>
</evidence>
<dbReference type="RefSeq" id="WP_207419488.1">
    <property type="nucleotide sequence ID" value="NZ_CP061177.1"/>
</dbReference>
<dbReference type="Pfam" id="PF01796">
    <property type="entry name" value="OB_ChsH2_C"/>
    <property type="match status" value="1"/>
</dbReference>
<sequence>MELLKRKEDWKITYTHALGETASWFYVQLRDHGKIYGKRDAKTGRVLVPPRSFSDQSLQPTTDWVEVGPGGRIETFSIVYEEFNNLPPPPYAFGYVLLDGADTAIGGFFKGVDLTDPKAASEKLKIGTRINTKFAEKRIGDVLDFWFEPEAG</sequence>
<evidence type="ECO:0000313" key="2">
    <source>
        <dbReference type="EMBL" id="MBO1081309.1"/>
    </source>
</evidence>
<feature type="domain" description="ChsH2 C-terminal OB-fold" evidence="1">
    <location>
        <begin position="64"/>
        <end position="132"/>
    </location>
</feature>
<dbReference type="Gene3D" id="6.10.30.10">
    <property type="match status" value="1"/>
</dbReference>
<dbReference type="SUPFAM" id="SSF50249">
    <property type="entry name" value="Nucleic acid-binding proteins"/>
    <property type="match status" value="1"/>
</dbReference>
<proteinExistence type="predicted"/>
<gene>
    <name evidence="2" type="ORF">IAI61_19940</name>
</gene>
<keyword evidence="3" id="KW-1185">Reference proteome</keyword>
<evidence type="ECO:0000313" key="3">
    <source>
        <dbReference type="Proteomes" id="UP001518989"/>
    </source>
</evidence>
<dbReference type="EMBL" id="JACTNG010000014">
    <property type="protein sequence ID" value="MBO1081309.1"/>
    <property type="molecule type" value="Genomic_DNA"/>
</dbReference>
<comment type="caution">
    <text evidence="2">The sequence shown here is derived from an EMBL/GenBank/DDBJ whole genome shotgun (WGS) entry which is preliminary data.</text>
</comment>
<dbReference type="Proteomes" id="UP001518989">
    <property type="component" value="Unassembled WGS sequence"/>
</dbReference>
<dbReference type="InterPro" id="IPR002878">
    <property type="entry name" value="ChsH2_C"/>
</dbReference>
<reference evidence="2 3" key="1">
    <citation type="submission" date="2020-09" db="EMBL/GenBank/DDBJ databases">
        <title>Roseomonas.</title>
        <authorList>
            <person name="Zhu W."/>
        </authorList>
    </citation>
    <scope>NUCLEOTIDE SEQUENCE [LARGE SCALE GENOMIC DNA]</scope>
    <source>
        <strain evidence="2 3">573</strain>
    </source>
</reference>
<name>A0ABS3KUZ9_9PROT</name>
<protein>
    <submittedName>
        <fullName evidence="2">OB-fold domain-containing protein</fullName>
    </submittedName>
</protein>
<organism evidence="2 3">
    <name type="scientific">Roseomonas haemaphysalidis</name>
    <dbReference type="NCBI Taxonomy" id="2768162"/>
    <lineage>
        <taxon>Bacteria</taxon>
        <taxon>Pseudomonadati</taxon>
        <taxon>Pseudomonadota</taxon>
        <taxon>Alphaproteobacteria</taxon>
        <taxon>Acetobacterales</taxon>
        <taxon>Roseomonadaceae</taxon>
        <taxon>Roseomonas</taxon>
    </lineage>
</organism>
<dbReference type="InterPro" id="IPR012340">
    <property type="entry name" value="NA-bd_OB-fold"/>
</dbReference>
<accession>A0ABS3KUZ9</accession>